<protein>
    <submittedName>
        <fullName evidence="1">Uncharacterized protein</fullName>
    </submittedName>
</protein>
<evidence type="ECO:0000313" key="1">
    <source>
        <dbReference type="EMBL" id="CDC48313.1"/>
    </source>
</evidence>
<comment type="caution">
    <text evidence="1">The sequence shown here is derived from an EMBL/GenBank/DDBJ whole genome shotgun (WGS) entry which is preliminary data.</text>
</comment>
<proteinExistence type="predicted"/>
<evidence type="ECO:0000313" key="2">
    <source>
        <dbReference type="Proteomes" id="UP000018142"/>
    </source>
</evidence>
<reference evidence="1" key="1">
    <citation type="submission" date="2012-11" db="EMBL/GenBank/DDBJ databases">
        <title>Dependencies among metagenomic species, viruses, plasmids and units of genetic variation.</title>
        <authorList>
            <person name="Nielsen H.B."/>
            <person name="Almeida M."/>
            <person name="Juncker A.S."/>
            <person name="Rasmussen S."/>
            <person name="Li J."/>
            <person name="Sunagawa S."/>
            <person name="Plichta D."/>
            <person name="Gautier L."/>
            <person name="Le Chatelier E."/>
            <person name="Peletier E."/>
            <person name="Bonde I."/>
            <person name="Nielsen T."/>
            <person name="Manichanh C."/>
            <person name="Arumugam M."/>
            <person name="Batto J."/>
            <person name="Santos M.B.Q.D."/>
            <person name="Blom N."/>
            <person name="Borruel N."/>
            <person name="Burgdorf K.S."/>
            <person name="Boumezbeur F."/>
            <person name="Casellas F."/>
            <person name="Dore J."/>
            <person name="Guarner F."/>
            <person name="Hansen T."/>
            <person name="Hildebrand F."/>
            <person name="Kaas R.S."/>
            <person name="Kennedy S."/>
            <person name="Kristiansen K."/>
            <person name="Kultima J.R."/>
            <person name="Leonard P."/>
            <person name="Levenez F."/>
            <person name="Lund O."/>
            <person name="Moumen B."/>
            <person name="Le Paslier D."/>
            <person name="Pons N."/>
            <person name="Pedersen O."/>
            <person name="Prifti E."/>
            <person name="Qin J."/>
            <person name="Raes J."/>
            <person name="Tap J."/>
            <person name="Tims S."/>
            <person name="Ussery D.W."/>
            <person name="Yamada T."/>
            <person name="MetaHit consortium"/>
            <person name="Renault P."/>
            <person name="Sicheritz-Ponten T."/>
            <person name="Bork P."/>
            <person name="Wang J."/>
            <person name="Brunak S."/>
            <person name="Ehrlich S.D."/>
        </authorList>
    </citation>
    <scope>NUCLEOTIDE SEQUENCE [LARGE SCALE GENOMIC DNA]</scope>
</reference>
<sequence length="176" mass="19941">MKGKYEVVVKSRRVQYKFSVIRNITILRGDSATGKTTLIDMIAAYQENGEASGVTVISKKQCTVLTGIRWQENLSLIHDSIVFIDEGDKFVASEDFAKAIKNTDNYYVIATRTPLFNLPYSVKEIYGIKNVSGNRFQGTKRLYAEFYPLCRVDTEMEKKRNTRHNAGNKALIKKAG</sequence>
<accession>R6RHG3</accession>
<dbReference type="AlphaFoldDB" id="R6RHG3"/>
<organism evidence="1 2">
    <name type="scientific">[Eubacterium] siraeum CAG:80</name>
    <dbReference type="NCBI Taxonomy" id="1263080"/>
    <lineage>
        <taxon>Bacteria</taxon>
        <taxon>Bacillati</taxon>
        <taxon>Bacillota</taxon>
        <taxon>Clostridia</taxon>
        <taxon>Eubacteriales</taxon>
        <taxon>Oscillospiraceae</taxon>
        <taxon>Oscillospiraceae incertae sedis</taxon>
    </lineage>
</organism>
<dbReference type="SUPFAM" id="SSF52540">
    <property type="entry name" value="P-loop containing nucleoside triphosphate hydrolases"/>
    <property type="match status" value="1"/>
</dbReference>
<dbReference type="Proteomes" id="UP000018142">
    <property type="component" value="Unassembled WGS sequence"/>
</dbReference>
<dbReference type="EMBL" id="CBFJ010000165">
    <property type="protein sequence ID" value="CDC48313.1"/>
    <property type="molecule type" value="Genomic_DNA"/>
</dbReference>
<dbReference type="InterPro" id="IPR027417">
    <property type="entry name" value="P-loop_NTPase"/>
</dbReference>
<gene>
    <name evidence="1" type="ORF">BN788_00374</name>
</gene>
<name>R6RHG3_9FIRM</name>